<dbReference type="NCBIfam" id="NF006167">
    <property type="entry name" value="PRK08308.1"/>
    <property type="match status" value="1"/>
</dbReference>
<dbReference type="InterPro" id="IPR000873">
    <property type="entry name" value="AMP-dep_synth/lig_dom"/>
</dbReference>
<feature type="domain" description="AMP-dependent synthetase/ligase" evidence="3">
    <location>
        <begin position="105"/>
        <end position="277"/>
    </location>
</feature>
<evidence type="ECO:0000259" key="3">
    <source>
        <dbReference type="Pfam" id="PF00501"/>
    </source>
</evidence>
<evidence type="ECO:0000259" key="4">
    <source>
        <dbReference type="Pfam" id="PF13193"/>
    </source>
</evidence>
<evidence type="ECO:0000256" key="1">
    <source>
        <dbReference type="ARBA" id="ARBA00006432"/>
    </source>
</evidence>
<dbReference type="EMBL" id="FOEL01000012">
    <property type="protein sequence ID" value="SER22380.1"/>
    <property type="molecule type" value="Genomic_DNA"/>
</dbReference>
<comment type="similarity">
    <text evidence="1">Belongs to the ATP-dependent AMP-binding enzyme family.</text>
</comment>
<dbReference type="CDD" id="cd04433">
    <property type="entry name" value="AFD_class_I"/>
    <property type="match status" value="1"/>
</dbReference>
<reference evidence="5 6" key="1">
    <citation type="submission" date="2016-10" db="EMBL/GenBank/DDBJ databases">
        <authorList>
            <person name="Varghese N."/>
            <person name="Submissions S."/>
        </authorList>
    </citation>
    <scope>NUCLEOTIDE SEQUENCE [LARGE SCALE GENOMIC DNA]</scope>
    <source>
        <strain evidence="5 6">TC-13</strain>
    </source>
</reference>
<dbReference type="PROSITE" id="PS00455">
    <property type="entry name" value="AMP_BINDING"/>
    <property type="match status" value="1"/>
</dbReference>
<dbReference type="InterPro" id="IPR020845">
    <property type="entry name" value="AMP-binding_CS"/>
</dbReference>
<dbReference type="Gene3D" id="3.30.300.30">
    <property type="match status" value="1"/>
</dbReference>
<dbReference type="InterPro" id="IPR025110">
    <property type="entry name" value="AMP-bd_C"/>
</dbReference>
<dbReference type="Pfam" id="PF00501">
    <property type="entry name" value="AMP-binding"/>
    <property type="match status" value="1"/>
</dbReference>
<protein>
    <submittedName>
        <fullName evidence="5">Fatty-acyl-CoA synthase</fullName>
    </submittedName>
</protein>
<accession>A0A1H9MF80</accession>
<dbReference type="Gene3D" id="3.40.50.12780">
    <property type="entry name" value="N-terminal domain of ligase-like"/>
    <property type="match status" value="1"/>
</dbReference>
<evidence type="ECO:0000313" key="6">
    <source>
        <dbReference type="Proteomes" id="UP000199410"/>
    </source>
</evidence>
<dbReference type="Pfam" id="PF13193">
    <property type="entry name" value="AMP-binding_C"/>
    <property type="match status" value="1"/>
</dbReference>
<sequence length="411" mass="46411">MMFYVNDQFYTVEDIEKQFDIYERLPHLKECNNRRLAICTDDIFQYIALCLYIREKRGSVVPIHSATPKEGAIRIASTAGSHLLLFQSIDDFIELSNLSNNQEGVLVQMSSGTTGAPKCIERTWSSVDEEIESYVTTLPVDSLTNSIVACPVTHSYGFICGVLACIRRGAKPVIITNNNPKYMLKKLKEYPQHLLYGAPALLYTLSRLLPIDQQFDRVMTSGTVMPHGWLTSLREKSNQVLQQYGCSESGCVAIHPNVEDPKEMGYPLPHVKVTAGDKQTPSEIIIETSAQTIYTKDLGYLENNILSFLARIDDTINVAGLNVYPQEVENVLMDEPRIVEAVVYKKQDHLSGERVCALYVSDEPIDHIELREWCRKFLAPHQIPVEFVFVREIEKLPNGKISRKKLGGIPV</sequence>
<dbReference type="Proteomes" id="UP000199410">
    <property type="component" value="Unassembled WGS sequence"/>
</dbReference>
<proteinExistence type="inferred from homology"/>
<evidence type="ECO:0000313" key="5">
    <source>
        <dbReference type="EMBL" id="SER22380.1"/>
    </source>
</evidence>
<gene>
    <name evidence="5" type="ORF">SAMN02787113_03276</name>
</gene>
<dbReference type="InterPro" id="IPR045851">
    <property type="entry name" value="AMP-bd_C_sf"/>
</dbReference>
<dbReference type="PANTHER" id="PTHR43201">
    <property type="entry name" value="ACYL-COA SYNTHETASE"/>
    <property type="match status" value="1"/>
</dbReference>
<dbReference type="GO" id="GO:0006631">
    <property type="term" value="P:fatty acid metabolic process"/>
    <property type="evidence" value="ECO:0007669"/>
    <property type="project" value="TreeGrafter"/>
</dbReference>
<name>A0A1H9MF80_9BACI</name>
<dbReference type="AlphaFoldDB" id="A0A1H9MF80"/>
<dbReference type="SUPFAM" id="SSF56801">
    <property type="entry name" value="Acetyl-CoA synthetase-like"/>
    <property type="match status" value="1"/>
</dbReference>
<evidence type="ECO:0000256" key="2">
    <source>
        <dbReference type="ARBA" id="ARBA00022598"/>
    </source>
</evidence>
<comment type="caution">
    <text evidence="5">The sequence shown here is derived from an EMBL/GenBank/DDBJ whole genome shotgun (WGS) entry which is preliminary data.</text>
</comment>
<organism evidence="5 6">
    <name type="scientific">Lysinibacillus fusiformis</name>
    <dbReference type="NCBI Taxonomy" id="28031"/>
    <lineage>
        <taxon>Bacteria</taxon>
        <taxon>Bacillati</taxon>
        <taxon>Bacillota</taxon>
        <taxon>Bacilli</taxon>
        <taxon>Bacillales</taxon>
        <taxon>Bacillaceae</taxon>
        <taxon>Lysinibacillus</taxon>
    </lineage>
</organism>
<keyword evidence="2" id="KW-0436">Ligase</keyword>
<dbReference type="InterPro" id="IPR042099">
    <property type="entry name" value="ANL_N_sf"/>
</dbReference>
<dbReference type="RefSeq" id="WP_008177743.1">
    <property type="nucleotide sequence ID" value="NZ_FMVP01000012.1"/>
</dbReference>
<feature type="domain" description="AMP-binding enzyme C-terminal" evidence="4">
    <location>
        <begin position="327"/>
        <end position="400"/>
    </location>
</feature>
<dbReference type="PANTHER" id="PTHR43201:SF5">
    <property type="entry name" value="MEDIUM-CHAIN ACYL-COA LIGASE ACSF2, MITOCHONDRIAL"/>
    <property type="match status" value="1"/>
</dbReference>
<dbReference type="GO" id="GO:0031956">
    <property type="term" value="F:medium-chain fatty acid-CoA ligase activity"/>
    <property type="evidence" value="ECO:0007669"/>
    <property type="project" value="TreeGrafter"/>
</dbReference>